<sequence>MERYDMRVIAGEAGSGKTFVAAKLLLDDIREGNKVLLCTEDPILFEHMSHIVESNGVDPIALQWKRVDSYEARDHLMSIVDMINKGKYNDFSRVHFDEIHLKKKVDLLDILRDLKDPEKVSVSMQTVYTGCKSVRVYSYNKNENPLSGSLEKVVPREDLEKEFSKLGAFMETKRNMENHYKKDADITFKLSSQLGVEGWSDPNMRRNKESQE</sequence>
<dbReference type="InterPro" id="IPR027417">
    <property type="entry name" value="P-loop_NTPase"/>
</dbReference>
<dbReference type="SUPFAM" id="SSF52540">
    <property type="entry name" value="P-loop containing nucleoside triphosphate hydrolases"/>
    <property type="match status" value="1"/>
</dbReference>
<reference evidence="1" key="1">
    <citation type="submission" date="2024-05" db="EMBL/GenBank/DDBJ databases">
        <authorList>
            <person name="Herbig A.F."/>
            <person name="Pendergrass E.L."/>
        </authorList>
    </citation>
    <scope>NUCLEOTIDE SEQUENCE</scope>
</reference>
<proteinExistence type="predicted"/>
<name>A0AAU8BDF4_9CAUD</name>
<protein>
    <recommendedName>
        <fullName evidence="2">Helicase</fullName>
    </recommendedName>
</protein>
<organism evidence="1">
    <name type="scientific">Bacillus phage Adastra</name>
    <dbReference type="NCBI Taxonomy" id="3143958"/>
    <lineage>
        <taxon>Viruses</taxon>
        <taxon>Duplodnaviria</taxon>
        <taxon>Heunggongvirae</taxon>
        <taxon>Uroviricota</taxon>
        <taxon>Caudoviricetes</taxon>
        <taxon>Herelleviridae</taxon>
        <taxon>Spounavirinae</taxon>
        <taxon>Okubovirus</taxon>
    </lineage>
</organism>
<accession>A0AAU8BDF4</accession>
<dbReference type="EMBL" id="PP819608">
    <property type="protein sequence ID" value="XCD09720.1"/>
    <property type="molecule type" value="Genomic_DNA"/>
</dbReference>
<evidence type="ECO:0000313" key="1">
    <source>
        <dbReference type="EMBL" id="XCD09720.1"/>
    </source>
</evidence>
<gene>
    <name evidence="1" type="ORF">Adastra175</name>
</gene>
<evidence type="ECO:0008006" key="2">
    <source>
        <dbReference type="Google" id="ProtNLM"/>
    </source>
</evidence>
<dbReference type="Gene3D" id="3.40.50.300">
    <property type="entry name" value="P-loop containing nucleotide triphosphate hydrolases"/>
    <property type="match status" value="1"/>
</dbReference>